<name>A0A4Y3PNJ5_BREPA</name>
<evidence type="ECO:0008006" key="3">
    <source>
        <dbReference type="Google" id="ProtNLM"/>
    </source>
</evidence>
<evidence type="ECO:0000313" key="1">
    <source>
        <dbReference type="EMBL" id="GEB34904.1"/>
    </source>
</evidence>
<protein>
    <recommendedName>
        <fullName evidence="3">DUF2071 domain-containing protein</fullName>
    </recommendedName>
</protein>
<dbReference type="Pfam" id="PF09844">
    <property type="entry name" value="DUF2071"/>
    <property type="match status" value="1"/>
</dbReference>
<gene>
    <name evidence="1" type="primary">yqjF</name>
    <name evidence="1" type="ORF">BPA01_44840</name>
</gene>
<accession>A0A4Y3PNJ5</accession>
<evidence type="ECO:0000313" key="2">
    <source>
        <dbReference type="Proteomes" id="UP000316882"/>
    </source>
</evidence>
<dbReference type="InterPro" id="IPR018644">
    <property type="entry name" value="DUF2071"/>
</dbReference>
<keyword evidence="2" id="KW-1185">Reference proteome</keyword>
<dbReference type="RefSeq" id="WP_122966853.1">
    <property type="nucleotide sequence ID" value="NZ_BJMH01000030.1"/>
</dbReference>
<dbReference type="Proteomes" id="UP000316882">
    <property type="component" value="Unassembled WGS sequence"/>
</dbReference>
<reference evidence="1 2" key="1">
    <citation type="submission" date="2019-06" db="EMBL/GenBank/DDBJ databases">
        <title>Whole genome shotgun sequence of Brevibacillus parabrevis NBRC 12334.</title>
        <authorList>
            <person name="Hosoyama A."/>
            <person name="Uohara A."/>
            <person name="Ohji S."/>
            <person name="Ichikawa N."/>
        </authorList>
    </citation>
    <scope>NUCLEOTIDE SEQUENCE [LARGE SCALE GENOMIC DNA]</scope>
    <source>
        <strain evidence="1 2">NBRC 12334</strain>
    </source>
</reference>
<dbReference type="InterPro" id="IPR023375">
    <property type="entry name" value="ADC_dom_sf"/>
</dbReference>
<dbReference type="SUPFAM" id="SSF160104">
    <property type="entry name" value="Acetoacetate decarboxylase-like"/>
    <property type="match status" value="1"/>
</dbReference>
<dbReference type="AlphaFoldDB" id="A0A4Y3PNJ5"/>
<proteinExistence type="predicted"/>
<comment type="caution">
    <text evidence="1">The sequence shown here is derived from an EMBL/GenBank/DDBJ whole genome shotgun (WGS) entry which is preliminary data.</text>
</comment>
<sequence length="255" mass="29698">MSQGIIPIKEQRQHKGWMMTQTWEHLLFAHWAVSPDQVRSLIPAGLELDTYGGHAWISVIPFLLTGVRLRRLFPVPYVTSFPEINVRTYVKAGEKAGVYFLSLDTSHLLVTKIAKYWYRLPYYPARMDFRAEQNQIDFQSQRLSARGASPVFHGSYWPVSEPILARSGTLEHWLTERYTLYCQCKRTNQLHYADVYHEPWLLQTAAARFRENSMPMPFSLDVKEQPDLMLYARGVQSFVWPLQKLISSTQGENSR</sequence>
<organism evidence="1 2">
    <name type="scientific">Brevibacillus parabrevis</name>
    <dbReference type="NCBI Taxonomy" id="54914"/>
    <lineage>
        <taxon>Bacteria</taxon>
        <taxon>Bacillati</taxon>
        <taxon>Bacillota</taxon>
        <taxon>Bacilli</taxon>
        <taxon>Bacillales</taxon>
        <taxon>Paenibacillaceae</taxon>
        <taxon>Brevibacillus</taxon>
    </lineage>
</organism>
<dbReference type="STRING" id="54914.AV540_25505"/>
<dbReference type="PANTHER" id="PTHR39186">
    <property type="entry name" value="DUF2071 FAMILY PROTEIN"/>
    <property type="match status" value="1"/>
</dbReference>
<dbReference type="EMBL" id="BJMH01000030">
    <property type="protein sequence ID" value="GEB34904.1"/>
    <property type="molecule type" value="Genomic_DNA"/>
</dbReference>
<dbReference type="GeneID" id="87613236"/>
<dbReference type="PANTHER" id="PTHR39186:SF1">
    <property type="entry name" value="DUF2071 DOMAIN-CONTAINING PROTEIN"/>
    <property type="match status" value="1"/>
</dbReference>